<keyword evidence="1" id="KW-0732">Signal</keyword>
<accession>A0A4R5MPT7</accession>
<reference evidence="2 3" key="1">
    <citation type="submission" date="2019-02" db="EMBL/GenBank/DDBJ databases">
        <title>Pedobacter sp. nov., a novel speices isolated from soil of pinguins habitat in Antarcitica.</title>
        <authorList>
            <person name="He R.-H."/>
        </authorList>
    </citation>
    <scope>NUCLEOTIDE SEQUENCE [LARGE SCALE GENOMIC DNA]</scope>
    <source>
        <strain evidence="2 3">E01020</strain>
    </source>
</reference>
<gene>
    <name evidence="2" type="ORF">EZJ43_04460</name>
</gene>
<dbReference type="AlphaFoldDB" id="A0A4R5MPT7"/>
<dbReference type="EMBL" id="SJCY01000002">
    <property type="protein sequence ID" value="TDG37375.1"/>
    <property type="molecule type" value="Genomic_DNA"/>
</dbReference>
<evidence type="ECO:0000256" key="1">
    <source>
        <dbReference type="SAM" id="SignalP"/>
    </source>
</evidence>
<proteinExistence type="predicted"/>
<comment type="caution">
    <text evidence="2">The sequence shown here is derived from an EMBL/GenBank/DDBJ whole genome shotgun (WGS) entry which is preliminary data.</text>
</comment>
<dbReference type="NCBIfam" id="TIGR03519">
    <property type="entry name" value="T9SS_PorP_fam"/>
    <property type="match status" value="1"/>
</dbReference>
<dbReference type="OrthoDB" id="1186563at2"/>
<sequence>MRGALKIFLFMAMPFYSFSQDHIFSQFYNAPIYLNPALTGQFEGSFRFNGLYRNQWSGLSGDLSYITASADLNLPQYSSGVGITFNRSNEGTAYLTKNNVALSYSFIIPGDDFTLSFGLQGGVTSQKLNWDKLVFGDQVDVRYGYIPGSISGAERPQIDSKYYFDAAAGANFVFKNFMIGAGIHHLNRPDESLSGFKARLPVRTSANLSYKITLNPEQFDKDGTYLIPSVVVYKQVNVITFSMGTQYKYRGINAGIWYRSDGSNTGNDAVVLSVIFDIFSKKNNGEKIRLGLSHDATTSKLNYTNTSGTTEIGVGYEQYFPNSKGYGIYNGLRCYDFY</sequence>
<evidence type="ECO:0000313" key="2">
    <source>
        <dbReference type="EMBL" id="TDG37375.1"/>
    </source>
</evidence>
<feature type="signal peptide" evidence="1">
    <location>
        <begin position="1"/>
        <end position="19"/>
    </location>
</feature>
<dbReference type="Proteomes" id="UP000295668">
    <property type="component" value="Unassembled WGS sequence"/>
</dbReference>
<protein>
    <submittedName>
        <fullName evidence="2">Type IX secretion system membrane protein PorP/SprF</fullName>
    </submittedName>
</protein>
<dbReference type="InterPro" id="IPR019861">
    <property type="entry name" value="PorP/SprF_Bacteroidetes"/>
</dbReference>
<name>A0A4R5MPT7_9SPHI</name>
<keyword evidence="3" id="KW-1185">Reference proteome</keyword>
<dbReference type="Pfam" id="PF11751">
    <property type="entry name" value="PorP_SprF"/>
    <property type="match status" value="1"/>
</dbReference>
<feature type="chain" id="PRO_5020554171" evidence="1">
    <location>
        <begin position="20"/>
        <end position="338"/>
    </location>
</feature>
<organism evidence="2 3">
    <name type="scientific">Pedobacter changchengzhani</name>
    <dbReference type="NCBI Taxonomy" id="2529274"/>
    <lineage>
        <taxon>Bacteria</taxon>
        <taxon>Pseudomonadati</taxon>
        <taxon>Bacteroidota</taxon>
        <taxon>Sphingobacteriia</taxon>
        <taxon>Sphingobacteriales</taxon>
        <taxon>Sphingobacteriaceae</taxon>
        <taxon>Pedobacter</taxon>
    </lineage>
</organism>
<evidence type="ECO:0000313" key="3">
    <source>
        <dbReference type="Proteomes" id="UP000295668"/>
    </source>
</evidence>
<dbReference type="RefSeq" id="WP_133261468.1">
    <property type="nucleotide sequence ID" value="NZ_SJCY01000002.1"/>
</dbReference>